<organism evidence="2 3">
    <name type="scientific">Photobacterium angustum</name>
    <dbReference type="NCBI Taxonomy" id="661"/>
    <lineage>
        <taxon>Bacteria</taxon>
        <taxon>Pseudomonadati</taxon>
        <taxon>Pseudomonadota</taxon>
        <taxon>Gammaproteobacteria</taxon>
        <taxon>Vibrionales</taxon>
        <taxon>Vibrionaceae</taxon>
        <taxon>Photobacterium</taxon>
    </lineage>
</organism>
<gene>
    <name evidence="2" type="ORF">C0W41_12270</name>
</gene>
<dbReference type="EMBL" id="PYOY01000006">
    <property type="protein sequence ID" value="PSX06801.1"/>
    <property type="molecule type" value="Genomic_DNA"/>
</dbReference>
<proteinExistence type="predicted"/>
<feature type="chain" id="PRO_5032976127" evidence="1">
    <location>
        <begin position="23"/>
        <end position="80"/>
    </location>
</feature>
<evidence type="ECO:0000313" key="2">
    <source>
        <dbReference type="EMBL" id="PSX06801.1"/>
    </source>
</evidence>
<comment type="caution">
    <text evidence="2">The sequence shown here is derived from an EMBL/GenBank/DDBJ whole genome shotgun (WGS) entry which is preliminary data.</text>
</comment>
<dbReference type="RefSeq" id="WP_045084300.1">
    <property type="nucleotide sequence ID" value="NZ_JZSX01000003.1"/>
</dbReference>
<reference evidence="2 3" key="1">
    <citation type="submission" date="2018-01" db="EMBL/GenBank/DDBJ databases">
        <title>Whole genome sequencing of Histamine producing bacteria.</title>
        <authorList>
            <person name="Butler K."/>
        </authorList>
    </citation>
    <scope>NUCLEOTIDE SEQUENCE [LARGE SCALE GENOMIC DNA]</scope>
    <source>
        <strain evidence="2 3">A2-1</strain>
    </source>
</reference>
<protein>
    <submittedName>
        <fullName evidence="2">Uncharacterized protein</fullName>
    </submittedName>
</protein>
<evidence type="ECO:0000313" key="3">
    <source>
        <dbReference type="Proteomes" id="UP000241440"/>
    </source>
</evidence>
<sequence>MKTVIKATIAAAIIATSFTAAAKDGNFTGNINFNKSTTNAVNVGHYQKQSTAERSHSGLVFSQHTAALNFSEKLLSAANK</sequence>
<dbReference type="GeneID" id="61229287"/>
<dbReference type="AlphaFoldDB" id="A0A855SAS2"/>
<accession>A0A855SAS2</accession>
<name>A0A855SAS2_PHOAN</name>
<evidence type="ECO:0000256" key="1">
    <source>
        <dbReference type="SAM" id="SignalP"/>
    </source>
</evidence>
<keyword evidence="1" id="KW-0732">Signal</keyword>
<feature type="signal peptide" evidence="1">
    <location>
        <begin position="1"/>
        <end position="22"/>
    </location>
</feature>
<dbReference type="Proteomes" id="UP000241440">
    <property type="component" value="Unassembled WGS sequence"/>
</dbReference>